<evidence type="ECO:0000313" key="2">
    <source>
        <dbReference type="Proteomes" id="UP001153636"/>
    </source>
</evidence>
<protein>
    <submittedName>
        <fullName evidence="1">Uncharacterized protein</fullName>
    </submittedName>
</protein>
<name>A0A9P0G6G0_9CUCU</name>
<keyword evidence="2" id="KW-1185">Reference proteome</keyword>
<proteinExistence type="predicted"/>
<sequence length="251" mass="29890">MSLTINMDKTKYMPFTCNACCLPSYNQLTIATRGHHYALESVAEIKYLGVYIDNHLKWEYHKNYTIKKLQGILYKFKYLKKHLPVQNLITLYYALVESHLRYGIVIWGSALRCHLKALETIQKRFLKIIFSRDFRYPSNLLYSEGKILDLRQLYFYCSVQKYKFTTKEPNLLFHYYNTRNRNLHHLPQVGKSLTQRSFAYLAPKMYNQLPESIKNLIHKSTFKIQIKNLLFNTSRQIINDLIESKILTVKL</sequence>
<dbReference type="OrthoDB" id="6771580at2759"/>
<organism evidence="1 2">
    <name type="scientific">Psylliodes chrysocephalus</name>
    <dbReference type="NCBI Taxonomy" id="3402493"/>
    <lineage>
        <taxon>Eukaryota</taxon>
        <taxon>Metazoa</taxon>
        <taxon>Ecdysozoa</taxon>
        <taxon>Arthropoda</taxon>
        <taxon>Hexapoda</taxon>
        <taxon>Insecta</taxon>
        <taxon>Pterygota</taxon>
        <taxon>Neoptera</taxon>
        <taxon>Endopterygota</taxon>
        <taxon>Coleoptera</taxon>
        <taxon>Polyphaga</taxon>
        <taxon>Cucujiformia</taxon>
        <taxon>Chrysomeloidea</taxon>
        <taxon>Chrysomelidae</taxon>
        <taxon>Galerucinae</taxon>
        <taxon>Alticini</taxon>
        <taxon>Psylliodes</taxon>
    </lineage>
</organism>
<accession>A0A9P0G6G0</accession>
<dbReference type="PANTHER" id="PTHR33332">
    <property type="entry name" value="REVERSE TRANSCRIPTASE DOMAIN-CONTAINING PROTEIN"/>
    <property type="match status" value="1"/>
</dbReference>
<reference evidence="1" key="1">
    <citation type="submission" date="2022-01" db="EMBL/GenBank/DDBJ databases">
        <authorList>
            <person name="King R."/>
        </authorList>
    </citation>
    <scope>NUCLEOTIDE SEQUENCE</scope>
</reference>
<gene>
    <name evidence="1" type="ORF">PSYICH_LOCUS713</name>
</gene>
<dbReference type="Proteomes" id="UP001153636">
    <property type="component" value="Chromosome 1"/>
</dbReference>
<evidence type="ECO:0000313" key="1">
    <source>
        <dbReference type="EMBL" id="CAH1099726.1"/>
    </source>
</evidence>
<dbReference type="EMBL" id="OV651813">
    <property type="protein sequence ID" value="CAH1099726.1"/>
    <property type="molecule type" value="Genomic_DNA"/>
</dbReference>
<dbReference type="AlphaFoldDB" id="A0A9P0G6G0"/>